<evidence type="ECO:0000313" key="1">
    <source>
        <dbReference type="EMBL" id="ANX10626.1"/>
    </source>
</evidence>
<dbReference type="InterPro" id="IPR016181">
    <property type="entry name" value="Acyl_CoA_acyltransferase"/>
</dbReference>
<dbReference type="OrthoDB" id="2971043at2"/>
<proteinExistence type="predicted"/>
<sequence>MDVKFADKADLNRLLDWCNEAPEFHDNLPQYLDRDDTAVLIMEKNEEVIGIALLKVKATKKTGTIWLHLNKEGTENHPQIMQKSLNWLRQNGAKDYTII</sequence>
<evidence type="ECO:0008006" key="3">
    <source>
        <dbReference type="Google" id="ProtNLM"/>
    </source>
</evidence>
<dbReference type="AlphaFoldDB" id="A0A1B1YZL6"/>
<name>A0A1B1YZL6_9BACL</name>
<keyword evidence="2" id="KW-1185">Reference proteome</keyword>
<dbReference type="RefSeq" id="WP_066285678.1">
    <property type="nucleotide sequence ID" value="NZ_CP016761.1"/>
</dbReference>
<dbReference type="EMBL" id="CP016761">
    <property type="protein sequence ID" value="ANX10626.1"/>
    <property type="molecule type" value="Genomic_DNA"/>
</dbReference>
<reference evidence="1 2" key="1">
    <citation type="submission" date="2016-08" db="EMBL/GenBank/DDBJ databases">
        <title>Complete genome sequence of Fictibacillus arsenicus G25-54, a strain with toxicity to nematodes and a potential arsenic-resistance activity.</title>
        <authorList>
            <person name="Zheng Z."/>
        </authorList>
    </citation>
    <scope>NUCLEOTIDE SEQUENCE [LARGE SCALE GENOMIC DNA]</scope>
    <source>
        <strain evidence="1 2">G25-54</strain>
    </source>
</reference>
<organism evidence="1 2">
    <name type="scientific">Fictibacillus arsenicus</name>
    <dbReference type="NCBI Taxonomy" id="255247"/>
    <lineage>
        <taxon>Bacteria</taxon>
        <taxon>Bacillati</taxon>
        <taxon>Bacillota</taxon>
        <taxon>Bacilli</taxon>
        <taxon>Bacillales</taxon>
        <taxon>Fictibacillaceae</taxon>
        <taxon>Fictibacillus</taxon>
    </lineage>
</organism>
<dbReference type="KEGG" id="far:ABE41_001105"/>
<accession>A0A1B1YZL6</accession>
<evidence type="ECO:0000313" key="2">
    <source>
        <dbReference type="Proteomes" id="UP000077412"/>
    </source>
</evidence>
<dbReference type="SUPFAM" id="SSF55729">
    <property type="entry name" value="Acyl-CoA N-acyltransferases (Nat)"/>
    <property type="match status" value="1"/>
</dbReference>
<dbReference type="STRING" id="255247.ABE41_001105"/>
<protein>
    <recommendedName>
        <fullName evidence="3">N-acetyltransferase domain-containing protein</fullName>
    </recommendedName>
</protein>
<dbReference type="Gene3D" id="3.40.630.30">
    <property type="match status" value="1"/>
</dbReference>
<gene>
    <name evidence="1" type="ORF">ABE41_001105</name>
</gene>
<dbReference type="Proteomes" id="UP000077412">
    <property type="component" value="Chromosome"/>
</dbReference>